<accession>A0A165PL56</accession>
<protein>
    <submittedName>
        <fullName evidence="2">Uncharacterized protein</fullName>
    </submittedName>
</protein>
<gene>
    <name evidence="2" type="ORF">DAEQUDRAFT_738744</name>
</gene>
<sequence>MTTPGLDYRLSGSLGSLGLAGIFSLALYGCTCGQVLYYLSHYASSDHTYIIFLVILVWMLDTGKTIVDMILLRVHIEDTHSLGYNSALPGGDHRRHWLIFMLPPLLLALVSLASGGQIIMATGLDQVLSRAEAS</sequence>
<reference evidence="2 3" key="1">
    <citation type="journal article" date="2016" name="Mol. Biol. Evol.">
        <title>Comparative Genomics of Early-Diverging Mushroom-Forming Fungi Provides Insights into the Origins of Lignocellulose Decay Capabilities.</title>
        <authorList>
            <person name="Nagy L.G."/>
            <person name="Riley R."/>
            <person name="Tritt A."/>
            <person name="Adam C."/>
            <person name="Daum C."/>
            <person name="Floudas D."/>
            <person name="Sun H."/>
            <person name="Yadav J.S."/>
            <person name="Pangilinan J."/>
            <person name="Larsson K.H."/>
            <person name="Matsuura K."/>
            <person name="Barry K."/>
            <person name="Labutti K."/>
            <person name="Kuo R."/>
            <person name="Ohm R.A."/>
            <person name="Bhattacharya S.S."/>
            <person name="Shirouzu T."/>
            <person name="Yoshinaga Y."/>
            <person name="Martin F.M."/>
            <person name="Grigoriev I.V."/>
            <person name="Hibbett D.S."/>
        </authorList>
    </citation>
    <scope>NUCLEOTIDE SEQUENCE [LARGE SCALE GENOMIC DNA]</scope>
    <source>
        <strain evidence="2 3">L-15889</strain>
    </source>
</reference>
<proteinExistence type="predicted"/>
<evidence type="ECO:0000256" key="1">
    <source>
        <dbReference type="SAM" id="Phobius"/>
    </source>
</evidence>
<feature type="transmembrane region" description="Helical" evidence="1">
    <location>
        <begin position="20"/>
        <end position="39"/>
    </location>
</feature>
<dbReference type="AlphaFoldDB" id="A0A165PL56"/>
<feature type="transmembrane region" description="Helical" evidence="1">
    <location>
        <begin position="96"/>
        <end position="120"/>
    </location>
</feature>
<evidence type="ECO:0000313" key="3">
    <source>
        <dbReference type="Proteomes" id="UP000076727"/>
    </source>
</evidence>
<feature type="transmembrane region" description="Helical" evidence="1">
    <location>
        <begin position="51"/>
        <end position="76"/>
    </location>
</feature>
<keyword evidence="1" id="KW-0812">Transmembrane</keyword>
<keyword evidence="1" id="KW-1133">Transmembrane helix</keyword>
<dbReference type="Proteomes" id="UP000076727">
    <property type="component" value="Unassembled WGS sequence"/>
</dbReference>
<evidence type="ECO:0000313" key="2">
    <source>
        <dbReference type="EMBL" id="KZT68339.1"/>
    </source>
</evidence>
<name>A0A165PL56_9APHY</name>
<keyword evidence="1" id="KW-0472">Membrane</keyword>
<organism evidence="2 3">
    <name type="scientific">Daedalea quercina L-15889</name>
    <dbReference type="NCBI Taxonomy" id="1314783"/>
    <lineage>
        <taxon>Eukaryota</taxon>
        <taxon>Fungi</taxon>
        <taxon>Dikarya</taxon>
        <taxon>Basidiomycota</taxon>
        <taxon>Agaricomycotina</taxon>
        <taxon>Agaricomycetes</taxon>
        <taxon>Polyporales</taxon>
        <taxon>Fomitopsis</taxon>
    </lineage>
</organism>
<dbReference type="STRING" id="1314783.A0A165PL56"/>
<dbReference type="OrthoDB" id="10620021at2759"/>
<keyword evidence="3" id="KW-1185">Reference proteome</keyword>
<dbReference type="EMBL" id="KV429067">
    <property type="protein sequence ID" value="KZT68339.1"/>
    <property type="molecule type" value="Genomic_DNA"/>
</dbReference>